<dbReference type="Pfam" id="PF05954">
    <property type="entry name" value="Phage_GPD"/>
    <property type="match status" value="1"/>
</dbReference>
<sequence>MNAPKTSYEIIYNGKNITADIFPHVASFSYSDRSQGEADELEIVLEDSEKLWQNAWYPVKGDTVVARIIDKSGTLECGTFTVDEISGDGSVDGDTFTIKALAAGINNKIRTKHSQAHEGKSLREIANTIALKHGLKVEGEIRDVRIARITQYRETDLKFLKRISFEYGYSFSIRGDKLIFTNIFDLENKASALIIHRSEIVSYSITDKTSETYKNVKLVYHNPKQKKTIEHEQAEAAEAFKNAKNDTLEVRTRAENKQQAELISKVALYRANSRQQEGRINMPGFIYAVAGNNCEVQGLGMFSGQYYLDATTHSVDRDGGYNVELEIKRIGLVNKEKQKNKKKV</sequence>
<organism evidence="1 2">
    <name type="scientific">Terrimonas ginsenosidimutans</name>
    <dbReference type="NCBI Taxonomy" id="2908004"/>
    <lineage>
        <taxon>Bacteria</taxon>
        <taxon>Pseudomonadati</taxon>
        <taxon>Bacteroidota</taxon>
        <taxon>Chitinophagia</taxon>
        <taxon>Chitinophagales</taxon>
        <taxon>Chitinophagaceae</taxon>
        <taxon>Terrimonas</taxon>
    </lineage>
</organism>
<gene>
    <name evidence="1" type="ORF">LZZ85_11425</name>
</gene>
<evidence type="ECO:0008006" key="3">
    <source>
        <dbReference type="Google" id="ProtNLM"/>
    </source>
</evidence>
<dbReference type="RefSeq" id="WP_237871744.1">
    <property type="nucleotide sequence ID" value="NZ_JAKLTR010000006.1"/>
</dbReference>
<dbReference type="EMBL" id="JAKLTR010000006">
    <property type="protein sequence ID" value="MCG2614899.1"/>
    <property type="molecule type" value="Genomic_DNA"/>
</dbReference>
<name>A0ABS9KRE7_9BACT</name>
<accession>A0ABS9KRE7</accession>
<protein>
    <recommendedName>
        <fullName evidence="3">Late control protein</fullName>
    </recommendedName>
</protein>
<reference evidence="1" key="1">
    <citation type="submission" date="2022-01" db="EMBL/GenBank/DDBJ databases">
        <authorList>
            <person name="Jo J.-H."/>
            <person name="Im W.-T."/>
        </authorList>
    </citation>
    <scope>NUCLEOTIDE SEQUENCE</scope>
    <source>
        <strain evidence="1">NA20</strain>
    </source>
</reference>
<evidence type="ECO:0000313" key="2">
    <source>
        <dbReference type="Proteomes" id="UP001165367"/>
    </source>
</evidence>
<evidence type="ECO:0000313" key="1">
    <source>
        <dbReference type="EMBL" id="MCG2614899.1"/>
    </source>
</evidence>
<dbReference type="SUPFAM" id="SSF69279">
    <property type="entry name" value="Phage tail proteins"/>
    <property type="match status" value="1"/>
</dbReference>
<proteinExistence type="predicted"/>
<dbReference type="Proteomes" id="UP001165367">
    <property type="component" value="Unassembled WGS sequence"/>
</dbReference>
<keyword evidence="2" id="KW-1185">Reference proteome</keyword>
<dbReference type="Gene3D" id="3.55.50.10">
    <property type="entry name" value="Baseplate protein-like domains"/>
    <property type="match status" value="1"/>
</dbReference>
<comment type="caution">
    <text evidence="1">The sequence shown here is derived from an EMBL/GenBank/DDBJ whole genome shotgun (WGS) entry which is preliminary data.</text>
</comment>